<evidence type="ECO:0000256" key="3">
    <source>
        <dbReference type="ARBA" id="ARBA00022840"/>
    </source>
</evidence>
<feature type="domain" description="RecA family profile 1" evidence="6">
    <location>
        <begin position="31"/>
        <end position="198"/>
    </location>
</feature>
<dbReference type="PROSITE" id="PS50162">
    <property type="entry name" value="RECA_2"/>
    <property type="match status" value="1"/>
</dbReference>
<sequence length="393" mass="42367">MTKAVFDDKVVEKINKEFGSGSIMKASELPPIPMVSSGSLALDFAIGAGGIPTNRVVEVCGSEGAGKTTLALLIARQIIDRNPKRGLVYIDLEHKITPSWMEMLVGSERMDNIMVVSPDSIEQTTEIYRRLVKSGKASMVIVDSIGGAPTNQAMDDTRNVAEKAASMGGNSKGVSEFARLANNLSSKYDCLTVGINQTRDDTKSRHGNMLQTPGGHAWKHACVLRIELRRGSEKYQVKRGGDEVTVGFDVRAKIHKNQLGGQEGRTCEWRFFTEATEQFGPFGIDTTEECVRLAKAVGVVTQAGAYYRHPAFPDGQVMGGAKMLSLIQEDVKVREAVIGDVMDALSKDPEKLSEIAPIDTDEDDPVKGDDEPAPVVASGSGPLADLAARKGEQ</sequence>
<dbReference type="GO" id="GO:0006281">
    <property type="term" value="P:DNA repair"/>
    <property type="evidence" value="ECO:0007669"/>
    <property type="project" value="InterPro"/>
</dbReference>
<dbReference type="Gene3D" id="3.40.50.300">
    <property type="entry name" value="P-loop containing nucleotide triphosphate hydrolases"/>
    <property type="match status" value="1"/>
</dbReference>
<evidence type="ECO:0000256" key="2">
    <source>
        <dbReference type="ARBA" id="ARBA00022741"/>
    </source>
</evidence>
<name>A0A649VR02_9CAUD</name>
<dbReference type="PANTHER" id="PTHR45900:SF1">
    <property type="entry name" value="MITOCHONDRIAL DNA REPAIR PROTEIN RECA HOMOLOG-RELATED"/>
    <property type="match status" value="1"/>
</dbReference>
<dbReference type="GO" id="GO:0005524">
    <property type="term" value="F:ATP binding"/>
    <property type="evidence" value="ECO:0007669"/>
    <property type="project" value="UniProtKB-KW"/>
</dbReference>
<dbReference type="InterPro" id="IPR027417">
    <property type="entry name" value="P-loop_NTPase"/>
</dbReference>
<evidence type="ECO:0000259" key="6">
    <source>
        <dbReference type="PROSITE" id="PS50162"/>
    </source>
</evidence>
<dbReference type="InterPro" id="IPR003593">
    <property type="entry name" value="AAA+_ATPase"/>
</dbReference>
<reference evidence="8 9" key="1">
    <citation type="submission" date="2019-10" db="EMBL/GenBank/DDBJ databases">
        <authorList>
            <person name="Garlena R.A."/>
            <person name="Russell D.A."/>
            <person name="Pope W.H."/>
            <person name="Jacobs-Sera D."/>
            <person name="Hatfull G.F."/>
        </authorList>
    </citation>
    <scope>NUCLEOTIDE SEQUENCE [LARGE SCALE GENOMIC DNA]</scope>
</reference>
<evidence type="ECO:0000256" key="4">
    <source>
        <dbReference type="ARBA" id="ARBA00023172"/>
    </source>
</evidence>
<dbReference type="SUPFAM" id="SSF52540">
    <property type="entry name" value="P-loop containing nucleoside triphosphate hydrolases"/>
    <property type="match status" value="1"/>
</dbReference>
<feature type="domain" description="RecA family profile 2" evidence="7">
    <location>
        <begin position="207"/>
        <end position="289"/>
    </location>
</feature>
<dbReference type="GeneID" id="64766786"/>
<dbReference type="Pfam" id="PF00154">
    <property type="entry name" value="RecA_N"/>
    <property type="match status" value="1"/>
</dbReference>
<keyword evidence="2" id="KW-0547">Nucleotide-binding</keyword>
<dbReference type="SMART" id="SM00382">
    <property type="entry name" value="AAA"/>
    <property type="match status" value="1"/>
</dbReference>
<evidence type="ECO:0000259" key="7">
    <source>
        <dbReference type="PROSITE" id="PS50163"/>
    </source>
</evidence>
<dbReference type="InterPro" id="IPR013765">
    <property type="entry name" value="DNA_recomb/repair_RecA"/>
</dbReference>
<dbReference type="GO" id="GO:0003697">
    <property type="term" value="F:single-stranded DNA binding"/>
    <property type="evidence" value="ECO:0007669"/>
    <property type="project" value="InterPro"/>
</dbReference>
<dbReference type="GO" id="GO:0006310">
    <property type="term" value="P:DNA recombination"/>
    <property type="evidence" value="ECO:0007669"/>
    <property type="project" value="UniProtKB-KW"/>
</dbReference>
<dbReference type="InterPro" id="IPR049428">
    <property type="entry name" value="RecA-like_N"/>
</dbReference>
<dbReference type="Proteomes" id="UP000423065">
    <property type="component" value="Segment"/>
</dbReference>
<keyword evidence="3" id="KW-0067">ATP-binding</keyword>
<proteinExistence type="inferred from homology"/>
<comment type="similarity">
    <text evidence="1">Belongs to the RecA family.</text>
</comment>
<dbReference type="InterPro" id="IPR020588">
    <property type="entry name" value="RecA_ATP-bd"/>
</dbReference>
<gene>
    <name evidence="8" type="primary">77</name>
    <name evidence="8" type="ORF">SEA_STORMAGEDDON_77</name>
</gene>
<organism evidence="8 9">
    <name type="scientific">Gordonia phage Stormageddon</name>
    <dbReference type="NCBI Taxonomy" id="2656541"/>
    <lineage>
        <taxon>Viruses</taxon>
        <taxon>Duplodnaviria</taxon>
        <taxon>Heunggongvirae</taxon>
        <taxon>Uroviricota</taxon>
        <taxon>Caudoviricetes</taxon>
        <taxon>Stormageddonvirus</taxon>
        <taxon>Stormageddonvirus Stormageddon</taxon>
    </lineage>
</organism>
<dbReference type="KEGG" id="vg:64766786"/>
<accession>A0A649VR02</accession>
<dbReference type="PANTHER" id="PTHR45900">
    <property type="entry name" value="RECA"/>
    <property type="match status" value="1"/>
</dbReference>
<keyword evidence="4" id="KW-0233">DNA recombination</keyword>
<feature type="region of interest" description="Disordered" evidence="5">
    <location>
        <begin position="349"/>
        <end position="393"/>
    </location>
</feature>
<evidence type="ECO:0000313" key="8">
    <source>
        <dbReference type="EMBL" id="QGJ94940.1"/>
    </source>
</evidence>
<dbReference type="PROSITE" id="PS50163">
    <property type="entry name" value="RECA_3"/>
    <property type="match status" value="1"/>
</dbReference>
<dbReference type="RefSeq" id="YP_010059553.1">
    <property type="nucleotide sequence ID" value="NC_054726.1"/>
</dbReference>
<evidence type="ECO:0000256" key="1">
    <source>
        <dbReference type="ARBA" id="ARBA00009391"/>
    </source>
</evidence>
<protein>
    <submittedName>
        <fullName evidence="8">RecA-like DNA recombinase</fullName>
    </submittedName>
</protein>
<evidence type="ECO:0000256" key="5">
    <source>
        <dbReference type="SAM" id="MobiDB-lite"/>
    </source>
</evidence>
<dbReference type="EMBL" id="MN586040">
    <property type="protein sequence ID" value="QGJ94940.1"/>
    <property type="molecule type" value="Genomic_DNA"/>
</dbReference>
<keyword evidence="9" id="KW-1185">Reference proteome</keyword>
<evidence type="ECO:0000313" key="9">
    <source>
        <dbReference type="Proteomes" id="UP000423065"/>
    </source>
</evidence>
<dbReference type="GO" id="GO:0140664">
    <property type="term" value="F:ATP-dependent DNA damage sensor activity"/>
    <property type="evidence" value="ECO:0007669"/>
    <property type="project" value="InterPro"/>
</dbReference>
<dbReference type="InterPro" id="IPR020587">
    <property type="entry name" value="RecA_monomer-monomer_interface"/>
</dbReference>